<keyword evidence="6" id="KW-0067">ATP-binding</keyword>
<dbReference type="NCBIfam" id="TIGR01727">
    <property type="entry name" value="oligo_HPY"/>
    <property type="match status" value="1"/>
</dbReference>
<dbReference type="RefSeq" id="WP_011736053.1">
    <property type="nucleotide sequence ID" value="NC_008609.1"/>
</dbReference>
<dbReference type="PANTHER" id="PTHR43297:SF2">
    <property type="entry name" value="DIPEPTIDE TRANSPORT ATP-BINDING PROTEIN DPPD"/>
    <property type="match status" value="1"/>
</dbReference>
<dbReference type="CDD" id="cd03257">
    <property type="entry name" value="ABC_NikE_OppD_transporters"/>
    <property type="match status" value="1"/>
</dbReference>
<dbReference type="HOGENOM" id="CLU_000604_1_23_7"/>
<dbReference type="InterPro" id="IPR003439">
    <property type="entry name" value="ABC_transporter-like_ATP-bd"/>
</dbReference>
<keyword evidence="3" id="KW-0813">Transport</keyword>
<dbReference type="Gene3D" id="3.40.50.300">
    <property type="entry name" value="P-loop containing nucleotide triphosphate hydrolases"/>
    <property type="match status" value="1"/>
</dbReference>
<evidence type="ECO:0000256" key="6">
    <source>
        <dbReference type="ARBA" id="ARBA00022840"/>
    </source>
</evidence>
<dbReference type="eggNOG" id="COG0444">
    <property type="taxonomic scope" value="Bacteria"/>
</dbReference>
<dbReference type="PROSITE" id="PS00211">
    <property type="entry name" value="ABC_TRANSPORTER_1"/>
    <property type="match status" value="1"/>
</dbReference>
<protein>
    <submittedName>
        <fullName evidence="9">Oligopeptide/dipeptide ABC transporter, ATPase subunit</fullName>
    </submittedName>
</protein>
<dbReference type="SUPFAM" id="SSF52540">
    <property type="entry name" value="P-loop containing nucleoside triphosphate hydrolases"/>
    <property type="match status" value="1"/>
</dbReference>
<evidence type="ECO:0000256" key="5">
    <source>
        <dbReference type="ARBA" id="ARBA00022741"/>
    </source>
</evidence>
<name>A1AR22_PELPD</name>
<dbReference type="PROSITE" id="PS50893">
    <property type="entry name" value="ABC_TRANSPORTER_2"/>
    <property type="match status" value="1"/>
</dbReference>
<dbReference type="GO" id="GO:0016887">
    <property type="term" value="F:ATP hydrolysis activity"/>
    <property type="evidence" value="ECO:0007669"/>
    <property type="project" value="InterPro"/>
</dbReference>
<dbReference type="AlphaFoldDB" id="A1AR22"/>
<reference evidence="9 10" key="1">
    <citation type="submission" date="2006-10" db="EMBL/GenBank/DDBJ databases">
        <title>Complete sequence of chromosome of Pelobacter propionicus DSM 2379.</title>
        <authorList>
            <consortium name="US DOE Joint Genome Institute"/>
            <person name="Copeland A."/>
            <person name="Lucas S."/>
            <person name="Lapidus A."/>
            <person name="Barry K."/>
            <person name="Detter J.C."/>
            <person name="Glavina del Rio T."/>
            <person name="Hammon N."/>
            <person name="Israni S."/>
            <person name="Dalin E."/>
            <person name="Tice H."/>
            <person name="Pitluck S."/>
            <person name="Saunders E."/>
            <person name="Brettin T."/>
            <person name="Bruce D."/>
            <person name="Han C."/>
            <person name="Tapia R."/>
            <person name="Schmutz J."/>
            <person name="Larimer F."/>
            <person name="Land M."/>
            <person name="Hauser L."/>
            <person name="Kyrpides N."/>
            <person name="Kim E."/>
            <person name="Lovley D."/>
            <person name="Richardson P."/>
        </authorList>
    </citation>
    <scope>NUCLEOTIDE SEQUENCE [LARGE SCALE GENOMIC DNA]</scope>
    <source>
        <strain evidence="10">DSM 2379 / NBRC 103807 / OttBd1</strain>
    </source>
</reference>
<accession>A1AR22</accession>
<dbReference type="PANTHER" id="PTHR43297">
    <property type="entry name" value="OLIGOPEPTIDE TRANSPORT ATP-BINDING PROTEIN APPD"/>
    <property type="match status" value="1"/>
</dbReference>
<keyword evidence="4" id="KW-1003">Cell membrane</keyword>
<evidence type="ECO:0000313" key="9">
    <source>
        <dbReference type="EMBL" id="ABK99792.1"/>
    </source>
</evidence>
<proteinExistence type="inferred from homology"/>
<keyword evidence="5" id="KW-0547">Nucleotide-binding</keyword>
<dbReference type="KEGG" id="ppd:Ppro_2184"/>
<evidence type="ECO:0000256" key="7">
    <source>
        <dbReference type="ARBA" id="ARBA00023136"/>
    </source>
</evidence>
<comment type="similarity">
    <text evidence="2">Belongs to the ABC transporter superfamily.</text>
</comment>
<keyword evidence="10" id="KW-1185">Reference proteome</keyword>
<organism evidence="9 10">
    <name type="scientific">Pelobacter propionicus (strain DSM 2379 / NBRC 103807 / OttBd1)</name>
    <dbReference type="NCBI Taxonomy" id="338966"/>
    <lineage>
        <taxon>Bacteria</taxon>
        <taxon>Pseudomonadati</taxon>
        <taxon>Thermodesulfobacteriota</taxon>
        <taxon>Desulfuromonadia</taxon>
        <taxon>Desulfuromonadales</taxon>
        <taxon>Desulfuromonadaceae</taxon>
        <taxon>Pelobacter</taxon>
    </lineage>
</organism>
<gene>
    <name evidence="9" type="ordered locus">Ppro_2184</name>
</gene>
<dbReference type="InterPro" id="IPR050388">
    <property type="entry name" value="ABC_Ni/Peptide_Import"/>
</dbReference>
<evidence type="ECO:0000313" key="10">
    <source>
        <dbReference type="Proteomes" id="UP000006732"/>
    </source>
</evidence>
<keyword evidence="7" id="KW-0472">Membrane</keyword>
<sequence>MPALLDISDLHTCFATPRGTVAAVNGVSFSITRGTTLALVGESGSGKSMTALSIMRLVPPPGFIRSGAVRLEGTDLLALSTEEMRSIRGSRISMVFQEPMTSLNPVLRIGEQIMEPLLLHRRMKRREAREEAAELLQRVGIPASRERLADYPHQLSGGMRQRVMIAMALACGPSLLIADEPTTALDVTIQAQILELIDSLRQTADMGILLITHDLGIVAERSDHTCVMYAGKIVESAPSGELLGTPRHPYTQALLASLPQNAEPGKPLLTLAGQPPSLSSVLPGCGFCERCPLALPECRHQVPELREVAPGHLLRCWRSS</sequence>
<dbReference type="SMART" id="SM00382">
    <property type="entry name" value="AAA"/>
    <property type="match status" value="1"/>
</dbReference>
<evidence type="ECO:0000256" key="4">
    <source>
        <dbReference type="ARBA" id="ARBA00022475"/>
    </source>
</evidence>
<dbReference type="InterPro" id="IPR003593">
    <property type="entry name" value="AAA+_ATPase"/>
</dbReference>
<dbReference type="GO" id="GO:0005524">
    <property type="term" value="F:ATP binding"/>
    <property type="evidence" value="ECO:0007669"/>
    <property type="project" value="UniProtKB-KW"/>
</dbReference>
<evidence type="ECO:0000259" key="8">
    <source>
        <dbReference type="PROSITE" id="PS50893"/>
    </source>
</evidence>
<evidence type="ECO:0000256" key="3">
    <source>
        <dbReference type="ARBA" id="ARBA00022448"/>
    </source>
</evidence>
<dbReference type="InterPro" id="IPR013563">
    <property type="entry name" value="Oligopep_ABC_C"/>
</dbReference>
<dbReference type="GO" id="GO:0015833">
    <property type="term" value="P:peptide transport"/>
    <property type="evidence" value="ECO:0007669"/>
    <property type="project" value="InterPro"/>
</dbReference>
<evidence type="ECO:0000256" key="1">
    <source>
        <dbReference type="ARBA" id="ARBA00004417"/>
    </source>
</evidence>
<dbReference type="STRING" id="338966.Ppro_2184"/>
<dbReference type="FunFam" id="3.40.50.300:FF:000016">
    <property type="entry name" value="Oligopeptide ABC transporter ATP-binding component"/>
    <property type="match status" value="1"/>
</dbReference>
<dbReference type="GO" id="GO:0005886">
    <property type="term" value="C:plasma membrane"/>
    <property type="evidence" value="ECO:0007669"/>
    <property type="project" value="UniProtKB-SubCell"/>
</dbReference>
<dbReference type="InterPro" id="IPR017871">
    <property type="entry name" value="ABC_transporter-like_CS"/>
</dbReference>
<feature type="domain" description="ABC transporter" evidence="8">
    <location>
        <begin position="5"/>
        <end position="255"/>
    </location>
</feature>
<dbReference type="Pfam" id="PF00005">
    <property type="entry name" value="ABC_tran"/>
    <property type="match status" value="1"/>
</dbReference>
<dbReference type="Pfam" id="PF08352">
    <property type="entry name" value="oligo_HPY"/>
    <property type="match status" value="1"/>
</dbReference>
<dbReference type="EMBL" id="CP000482">
    <property type="protein sequence ID" value="ABK99792.1"/>
    <property type="molecule type" value="Genomic_DNA"/>
</dbReference>
<dbReference type="InterPro" id="IPR027417">
    <property type="entry name" value="P-loop_NTPase"/>
</dbReference>
<evidence type="ECO:0000256" key="2">
    <source>
        <dbReference type="ARBA" id="ARBA00005417"/>
    </source>
</evidence>
<dbReference type="Proteomes" id="UP000006732">
    <property type="component" value="Chromosome"/>
</dbReference>
<comment type="subcellular location">
    <subcellularLocation>
        <location evidence="1">Cell inner membrane</location>
        <topology evidence="1">Peripheral membrane protein</topology>
    </subcellularLocation>
</comment>